<sequence>MILTSLSSSPTPAVAADNIIPVKNQDLVAAMEEMQKANYFTFVMLLNMFPLDQKLTANITFLMPKDKVLSRANLLQQSVNDFLIRHSIPSALLFEHLQRIPSGSLITSSLPDYMLRISNGGRKMFSLNNVRIISPNLCTAGSSIRCHGIDGVLNLQDDETSLHSCSNSTSPVVMAAPPTTSRIPSPSDQAHLIAPAPSDSSPQKSGASQSLLDGGLLKFLFSFAMLSMAVGGLHILI</sequence>
<reference evidence="1 2" key="1">
    <citation type="journal article" date="2023" name="Science">
        <title>Complex scaffold remodeling in plant triterpene biosynthesis.</title>
        <authorList>
            <person name="De La Pena R."/>
            <person name="Hodgson H."/>
            <person name="Liu J.C."/>
            <person name="Stephenson M.J."/>
            <person name="Martin A.C."/>
            <person name="Owen C."/>
            <person name="Harkess A."/>
            <person name="Leebens-Mack J."/>
            <person name="Jimenez L.E."/>
            <person name="Osbourn A."/>
            <person name="Sattely E.S."/>
        </authorList>
    </citation>
    <scope>NUCLEOTIDE SEQUENCE [LARGE SCALE GENOMIC DNA]</scope>
    <source>
        <strain evidence="2">cv. JPN11</strain>
        <tissue evidence="1">Leaf</tissue>
    </source>
</reference>
<evidence type="ECO:0000313" key="1">
    <source>
        <dbReference type="EMBL" id="KAJ4721019.1"/>
    </source>
</evidence>
<proteinExistence type="predicted"/>
<dbReference type="EMBL" id="CM051397">
    <property type="protein sequence ID" value="KAJ4721019.1"/>
    <property type="molecule type" value="Genomic_DNA"/>
</dbReference>
<gene>
    <name evidence="1" type="ORF">OWV82_008748</name>
</gene>
<accession>A0ACC1YDG4</accession>
<comment type="caution">
    <text evidence="1">The sequence shown here is derived from an EMBL/GenBank/DDBJ whole genome shotgun (WGS) entry which is preliminary data.</text>
</comment>
<evidence type="ECO:0000313" key="2">
    <source>
        <dbReference type="Proteomes" id="UP001164539"/>
    </source>
</evidence>
<protein>
    <submittedName>
        <fullName evidence="1">Uncharacterized protein</fullName>
    </submittedName>
</protein>
<dbReference type="Proteomes" id="UP001164539">
    <property type="component" value="Chromosome 4"/>
</dbReference>
<keyword evidence="2" id="KW-1185">Reference proteome</keyword>
<name>A0ACC1YDG4_MELAZ</name>
<organism evidence="1 2">
    <name type="scientific">Melia azedarach</name>
    <name type="common">Chinaberry tree</name>
    <dbReference type="NCBI Taxonomy" id="155640"/>
    <lineage>
        <taxon>Eukaryota</taxon>
        <taxon>Viridiplantae</taxon>
        <taxon>Streptophyta</taxon>
        <taxon>Embryophyta</taxon>
        <taxon>Tracheophyta</taxon>
        <taxon>Spermatophyta</taxon>
        <taxon>Magnoliopsida</taxon>
        <taxon>eudicotyledons</taxon>
        <taxon>Gunneridae</taxon>
        <taxon>Pentapetalae</taxon>
        <taxon>rosids</taxon>
        <taxon>malvids</taxon>
        <taxon>Sapindales</taxon>
        <taxon>Meliaceae</taxon>
        <taxon>Melia</taxon>
    </lineage>
</organism>